<dbReference type="Pfam" id="PF00096">
    <property type="entry name" value="zf-C2H2"/>
    <property type="match status" value="3"/>
</dbReference>
<evidence type="ECO:0000256" key="6">
    <source>
        <dbReference type="PROSITE-ProRule" id="PRU00042"/>
    </source>
</evidence>
<dbReference type="SUPFAM" id="SSF57716">
    <property type="entry name" value="Glucocorticoid receptor-like (DNA-binding domain)"/>
    <property type="match status" value="1"/>
</dbReference>
<dbReference type="PANTHER" id="PTHR24408">
    <property type="entry name" value="ZINC FINGER PROTEIN"/>
    <property type="match status" value="1"/>
</dbReference>
<dbReference type="Pfam" id="PF21787">
    <property type="entry name" value="TNP-like_RNaseH_N"/>
    <property type="match status" value="1"/>
</dbReference>
<dbReference type="SMART" id="SM00355">
    <property type="entry name" value="ZnF_C2H2"/>
    <property type="match status" value="16"/>
</dbReference>
<dbReference type="PROSITE" id="PS50157">
    <property type="entry name" value="ZINC_FINGER_C2H2_2"/>
    <property type="match status" value="13"/>
</dbReference>
<evidence type="ECO:0000313" key="13">
    <source>
        <dbReference type="Proteomes" id="UP001549920"/>
    </source>
</evidence>
<keyword evidence="8" id="KW-0175">Coiled coil</keyword>
<feature type="domain" description="C2H2-type" evidence="10">
    <location>
        <begin position="1430"/>
        <end position="1457"/>
    </location>
</feature>
<dbReference type="Pfam" id="PF21788">
    <property type="entry name" value="TNP-like_GBD"/>
    <property type="match status" value="1"/>
</dbReference>
<evidence type="ECO:0000256" key="4">
    <source>
        <dbReference type="ARBA" id="ARBA00022833"/>
    </source>
</evidence>
<accession>A0ABR3H374</accession>
<keyword evidence="1" id="KW-0479">Metal-binding</keyword>
<name>A0ABR3H374_LOXSC</name>
<feature type="domain" description="C2H2-type" evidence="10">
    <location>
        <begin position="1711"/>
        <end position="1734"/>
    </location>
</feature>
<dbReference type="PROSITE" id="PS00028">
    <property type="entry name" value="ZINC_FINGER_C2H2_1"/>
    <property type="match status" value="14"/>
</dbReference>
<evidence type="ECO:0000256" key="8">
    <source>
        <dbReference type="SAM" id="Coils"/>
    </source>
</evidence>
<feature type="domain" description="C2H2-type" evidence="10">
    <location>
        <begin position="1851"/>
        <end position="1878"/>
    </location>
</feature>
<dbReference type="InterPro" id="IPR013087">
    <property type="entry name" value="Znf_C2H2_type"/>
</dbReference>
<feature type="region of interest" description="Disordered" evidence="9">
    <location>
        <begin position="2003"/>
        <end position="2032"/>
    </location>
</feature>
<feature type="domain" description="C2H2-type" evidence="10">
    <location>
        <begin position="1337"/>
        <end position="1364"/>
    </location>
</feature>
<dbReference type="SUPFAM" id="SSF57667">
    <property type="entry name" value="beta-beta-alpha zinc fingers"/>
    <property type="match status" value="7"/>
</dbReference>
<keyword evidence="5 7" id="KW-0238">DNA-binding</keyword>
<dbReference type="InterPro" id="IPR036236">
    <property type="entry name" value="Znf_C2H2_sf"/>
</dbReference>
<evidence type="ECO:0000256" key="1">
    <source>
        <dbReference type="ARBA" id="ARBA00022723"/>
    </source>
</evidence>
<feature type="domain" description="THAP-type" evidence="11">
    <location>
        <begin position="3"/>
        <end position="86"/>
    </location>
</feature>
<dbReference type="PANTHER" id="PTHR24408:SF58">
    <property type="entry name" value="TRANSCRIPTION FACTOR (TFIIIA), PUTATIVE (AFU_ORTHOLOGUE AFUA_1G05150)-RELATED"/>
    <property type="match status" value="1"/>
</dbReference>
<proteinExistence type="predicted"/>
<feature type="domain" description="C2H2-type" evidence="10">
    <location>
        <begin position="1907"/>
        <end position="1935"/>
    </location>
</feature>
<dbReference type="Gene3D" id="3.30.160.60">
    <property type="entry name" value="Classic Zinc Finger"/>
    <property type="match status" value="10"/>
</dbReference>
<evidence type="ECO:0000256" key="9">
    <source>
        <dbReference type="SAM" id="MobiDB-lite"/>
    </source>
</evidence>
<evidence type="ECO:0000256" key="5">
    <source>
        <dbReference type="ARBA" id="ARBA00023125"/>
    </source>
</evidence>
<keyword evidence="13" id="KW-1185">Reference proteome</keyword>
<dbReference type="InterPro" id="IPR048365">
    <property type="entry name" value="TNP-like_RNaseH_N"/>
</dbReference>
<keyword evidence="3 6" id="KW-0863">Zinc-finger</keyword>
<dbReference type="InterPro" id="IPR048366">
    <property type="entry name" value="TNP-like_GBD"/>
</dbReference>
<dbReference type="SMART" id="SM00980">
    <property type="entry name" value="THAP"/>
    <property type="match status" value="1"/>
</dbReference>
<feature type="domain" description="C2H2-type" evidence="10">
    <location>
        <begin position="1879"/>
        <end position="1906"/>
    </location>
</feature>
<evidence type="ECO:0000256" key="7">
    <source>
        <dbReference type="PROSITE-ProRule" id="PRU00309"/>
    </source>
</evidence>
<dbReference type="EMBL" id="JBEUOH010000028">
    <property type="protein sequence ID" value="KAL0859262.1"/>
    <property type="molecule type" value="Genomic_DNA"/>
</dbReference>
<feature type="region of interest" description="Disordered" evidence="9">
    <location>
        <begin position="855"/>
        <end position="875"/>
    </location>
</feature>
<feature type="domain" description="C2H2-type" evidence="10">
    <location>
        <begin position="1755"/>
        <end position="1783"/>
    </location>
</feature>
<sequence length="2081" mass="236219">MSVPVNKKCCVSNCGKTRPEVILHNFPNPDNDMERFRTWLYAVGGDILSLDNKVVHKYRRVCHLHFASRYYTRSNRLSANAVPTKHLPGFLISRNPLEDISNRPNVGNQTGLVLEGGASTSTGVETTIHSQSQTSLQVDFAAAAPSASKQKRNKKAKKAIVHSGEARYFETQINKLRKAKNEYKKKLKAALKLAQNTSFMKALKNFTTFAAIFTLMQFREVKKKPRGRRFTKAEKIAALALYKQGPRSYRWFRGEAVFPAPVTLSRLIRTANLKTGINENIFNQLKKRVAKMSATEKICSLLFDEIAIAPHFDYNRRTDRITGFVDNGKQMKKKIADHALVFMIRGVVNNYKQAIHYTFSNGSTSKEDLVVLLKEIITKLQSIGFKVVSTICDQGASNVSAINNLIESTNRQGQFGKENKRIFTINNEEIIPLYDPPHLIKGIRNNLLTKNLQCEMDGQLKTAKWEHFTSLYKEDPAFQGLRLLPKLTENHVNPKKILKMKVKMATQLLSHSVAVTMGYLADKGILPEECKETACITLFFDELFDSVNGSFQALTKKSELSMADSQPSPLILCMENVNGEEMALRIEPTDDFQSFLIKAKSTLGFDVDINSVTRNQPVSLNDNIYQFLMSAEHNIDSQILPTQTFDQVLPSQSFDQVLPSQTFDQILPSQSFDPMLEPSNDPNDLVYELDDGTQIRASQIHFDNEDPHVDLTAEKIPFVKYTDDVDDFELENVGDEETRKFNIVESPVSRWSSKECSPKRSFVNTLPFKLVCNNTSAFEAQFTKYLESSAAKTYTTLNPVTNRNKSPRSLIRDNYKNYDDKFNRSDDFTGYTREEVLNMFKDSPVASLPYEGQSLNEKRRHVRKTDPSRSVHKNWNAKPVNYDDGILIGDTENQNCIICGKFVENKIEKLYVFDNEDQKRHRSSPQKRTSSHLKIICESCLEENFKPGRMKGPNQSLSPDEYLVIRNNQQYIFQKTKKIEFKTPAFDAEAMIDKDNMNKRNEKVEFVKVEIGSDGEIVTKPIDNDPRSSDDVIIVKDEDKDGSSSDVEIIEPPEIDENIIDNLDDEDVKEFLGKYQTDTNTETELKCRFCERIFAELSEVIEHGDEHKHDLEEGVVYPCPLCDYGYSNSKWLKGHLKAAHEKTRAQKPKDCNETVEKEAPLKTESPIAKRTRSSIKKADNDDKGFLQPTTAGQSLQADSTLVIKTEVKQEALASSDDEIWIVQTGDDDATEQLESLLHAAKGRQNGEGSKKMHKCNNCGRLFTSEECMSSHKCKLPRRGRKRKSESKDDSVCVPTQEDFIKRAQGRPRTGDTSDNDLLVARPRRRKNKEPTSDPQIVTCHNCNESFTSKVRLKFHMQFHESPTMPAPGQYTCTSCPGELFATETSLFDHVHFQHHRRRRWQCPVARCGKSFYLRATLTKHSRTHTDTRRYVCVTCGKRFLDKQTLDEHGVTHLQIKPFQCHICLKQLTRRSRLRMHLRAHEEELTPTLVLVCAKCSRAFRDKDDAQEHAAKSTECIEEFAKEVKEEAEEVTAQLSPTSGLVRETLQAAESPKLSKPIPRQVADSLAEPLLAGLNDEARSIIRVVEIEKAFRCEYCEDVFYLEAPLNSHRVIHKDVKNPFTCHICKVSFATYSRCTTHKTTHGFYKRSLAEAKKNASKPSEPEAGPSATGILGYGGFPVVKHFLCEDCGRSYLHWTYLQVHRRMKHANDFLYKCNHCDLTFPNSWSLAYHRKKMHGQTGQGDANATTKIPREDYRIPCRDCDEVLPNKTALYKHRKKEHSDMTTLRANNKPSMFWVICLNTYISVASLWCGACPASCGDSFAHLADLHKHVDKINDIILSISNSTQCRRRTHACPVCSHTFRSASVRDEHLRTHTGERPFPCDVCGLAFRRSTAMRNHRLIHTGVRAWACERCPKRFRIRSDLRTHARLKHPNHLQVIEIRGLNPSPDEVMEYLKANNIAHEKVIEITKMSFAKGTSSIIPNCARALSMLGSVPRTQVAYSKPSVTDDADCSPARRGRGLARRPAILQRGGEPPAPAAYPVALNVAGGELTDMDVQLLLRDGVLVNGNQMVQLQLDDNMLLE</sequence>
<evidence type="ECO:0000259" key="11">
    <source>
        <dbReference type="PROSITE" id="PS50950"/>
    </source>
</evidence>
<feature type="domain" description="C2H2-type" evidence="10">
    <location>
        <begin position="1458"/>
        <end position="1485"/>
    </location>
</feature>
<keyword evidence="2" id="KW-0677">Repeat</keyword>
<feature type="coiled-coil region" evidence="8">
    <location>
        <begin position="166"/>
        <end position="196"/>
    </location>
</feature>
<keyword evidence="4" id="KW-0862">Zinc</keyword>
<evidence type="ECO:0000256" key="3">
    <source>
        <dbReference type="ARBA" id="ARBA00022771"/>
    </source>
</evidence>
<reference evidence="12 13" key="1">
    <citation type="submission" date="2024-06" db="EMBL/GenBank/DDBJ databases">
        <title>A chromosome-level genome assembly of beet webworm, Loxostege sticticalis.</title>
        <authorList>
            <person name="Zhang Y."/>
        </authorList>
    </citation>
    <scope>NUCLEOTIDE SEQUENCE [LARGE SCALE GENOMIC DNA]</scope>
    <source>
        <strain evidence="12">AQ026</strain>
        <tissue evidence="12">Whole body</tissue>
    </source>
</reference>
<gene>
    <name evidence="12" type="ORF">ABMA27_011072</name>
</gene>
<feature type="compositionally biased region" description="Basic and acidic residues" evidence="9">
    <location>
        <begin position="1142"/>
        <end position="1161"/>
    </location>
</feature>
<feature type="domain" description="C2H2-type" evidence="10">
    <location>
        <begin position="1117"/>
        <end position="1145"/>
    </location>
</feature>
<comment type="caution">
    <text evidence="12">The sequence shown here is derived from an EMBL/GenBank/DDBJ whole genome shotgun (WGS) entry which is preliminary data.</text>
</comment>
<protein>
    <submittedName>
        <fullName evidence="12">Uncharacterized protein</fullName>
    </submittedName>
</protein>
<evidence type="ECO:0000259" key="10">
    <source>
        <dbReference type="PROSITE" id="PS50157"/>
    </source>
</evidence>
<dbReference type="SMART" id="SM00692">
    <property type="entry name" value="DM3"/>
    <property type="match status" value="1"/>
</dbReference>
<feature type="domain" description="C2H2-type" evidence="10">
    <location>
        <begin position="1253"/>
        <end position="1282"/>
    </location>
</feature>
<evidence type="ECO:0000256" key="2">
    <source>
        <dbReference type="ARBA" id="ARBA00022737"/>
    </source>
</evidence>
<dbReference type="PROSITE" id="PS50950">
    <property type="entry name" value="ZF_THAP"/>
    <property type="match status" value="1"/>
</dbReference>
<feature type="domain" description="C2H2-type" evidence="10">
    <location>
        <begin position="1590"/>
        <end position="1617"/>
    </location>
</feature>
<feature type="region of interest" description="Disordered" evidence="9">
    <location>
        <begin position="1273"/>
        <end position="1335"/>
    </location>
</feature>
<feature type="domain" description="C2H2-type" evidence="10">
    <location>
        <begin position="1400"/>
        <end position="1429"/>
    </location>
</feature>
<feature type="region of interest" description="Disordered" evidence="9">
    <location>
        <begin position="1142"/>
        <end position="1191"/>
    </location>
</feature>
<dbReference type="Proteomes" id="UP001549920">
    <property type="component" value="Unassembled WGS sequence"/>
</dbReference>
<feature type="domain" description="C2H2-type" evidence="10">
    <location>
        <begin position="1682"/>
        <end position="1710"/>
    </location>
</feature>
<feature type="compositionally biased region" description="Basic residues" evidence="9">
    <location>
        <begin position="1273"/>
        <end position="1284"/>
    </location>
</feature>
<organism evidence="12 13">
    <name type="scientific">Loxostege sticticalis</name>
    <name type="common">Beet webworm moth</name>
    <dbReference type="NCBI Taxonomy" id="481309"/>
    <lineage>
        <taxon>Eukaryota</taxon>
        <taxon>Metazoa</taxon>
        <taxon>Ecdysozoa</taxon>
        <taxon>Arthropoda</taxon>
        <taxon>Hexapoda</taxon>
        <taxon>Insecta</taxon>
        <taxon>Pterygota</taxon>
        <taxon>Neoptera</taxon>
        <taxon>Endopterygota</taxon>
        <taxon>Lepidoptera</taxon>
        <taxon>Glossata</taxon>
        <taxon>Ditrysia</taxon>
        <taxon>Pyraloidea</taxon>
        <taxon>Crambidae</taxon>
        <taxon>Pyraustinae</taxon>
        <taxon>Loxostege</taxon>
    </lineage>
</organism>
<dbReference type="InterPro" id="IPR006612">
    <property type="entry name" value="THAP_Znf"/>
</dbReference>
<evidence type="ECO:0000313" key="12">
    <source>
        <dbReference type="EMBL" id="KAL0859262.1"/>
    </source>
</evidence>